<dbReference type="EMBL" id="JALZ01000023">
    <property type="protein sequence ID" value="ETX13575.1"/>
    <property type="molecule type" value="Genomic_DNA"/>
</dbReference>
<accession>X7ECH3</accession>
<feature type="region of interest" description="Disordered" evidence="1">
    <location>
        <begin position="348"/>
        <end position="389"/>
    </location>
</feature>
<feature type="compositionally biased region" description="Low complexity" evidence="1">
    <location>
        <begin position="359"/>
        <end position="375"/>
    </location>
</feature>
<evidence type="ECO:0008006" key="4">
    <source>
        <dbReference type="Google" id="ProtNLM"/>
    </source>
</evidence>
<reference evidence="2 3" key="1">
    <citation type="submission" date="2014-01" db="EMBL/GenBank/DDBJ databases">
        <title>Roseivivax halodurans JCM 10272 Genome Sequencing.</title>
        <authorList>
            <person name="Lai Q."/>
            <person name="Li G."/>
            <person name="Shao Z."/>
        </authorList>
    </citation>
    <scope>NUCLEOTIDE SEQUENCE [LARGE SCALE GENOMIC DNA]</scope>
    <source>
        <strain evidence="2 3">JCM 10272</strain>
    </source>
</reference>
<evidence type="ECO:0000313" key="2">
    <source>
        <dbReference type="EMBL" id="ETX13575.1"/>
    </source>
</evidence>
<keyword evidence="3" id="KW-1185">Reference proteome</keyword>
<dbReference type="RefSeq" id="WP_037264890.1">
    <property type="nucleotide sequence ID" value="NZ_JALZ01000023.1"/>
</dbReference>
<protein>
    <recommendedName>
        <fullName evidence="4">HTH DNA binding domain-containing protein</fullName>
    </recommendedName>
</protein>
<evidence type="ECO:0000256" key="1">
    <source>
        <dbReference type="SAM" id="MobiDB-lite"/>
    </source>
</evidence>
<organism evidence="2 3">
    <name type="scientific">Roseivivax halodurans JCM 10272</name>
    <dbReference type="NCBI Taxonomy" id="1449350"/>
    <lineage>
        <taxon>Bacteria</taxon>
        <taxon>Pseudomonadati</taxon>
        <taxon>Pseudomonadota</taxon>
        <taxon>Alphaproteobacteria</taxon>
        <taxon>Rhodobacterales</taxon>
        <taxon>Roseobacteraceae</taxon>
        <taxon>Roseivivax</taxon>
    </lineage>
</organism>
<proteinExistence type="predicted"/>
<evidence type="ECO:0000313" key="3">
    <source>
        <dbReference type="Proteomes" id="UP000022447"/>
    </source>
</evidence>
<gene>
    <name evidence="2" type="ORF">OCH239_09860</name>
</gene>
<dbReference type="Proteomes" id="UP000022447">
    <property type="component" value="Unassembled WGS sequence"/>
</dbReference>
<comment type="caution">
    <text evidence="2">The sequence shown here is derived from an EMBL/GenBank/DDBJ whole genome shotgun (WGS) entry which is preliminary data.</text>
</comment>
<dbReference type="PATRIC" id="fig|1449350.3.peg.3304"/>
<dbReference type="eggNOG" id="ENOG502ZY88">
    <property type="taxonomic scope" value="Bacteria"/>
</dbReference>
<dbReference type="AlphaFoldDB" id="X7ECH3"/>
<name>X7ECH3_9RHOB</name>
<sequence>MATSENQHTARHARTAFDLALGTEVAAARIEAALGVDPEIAAQWRSEIGVAEAVASVGLEDVRLSEPDLLIRVSENPGTGIGNGVEARAVEDALAILRFIRAPGDVASAPADVLDRIDRLAMRGEGDSDAIPGSELADIFSVCRGRAPILEAVRAAADYAWRTDRRSPVAERMVFMAAEHAARGQGAGAALRDTGTDLLRGLGGRFAADWICPPSLALTRPIFRAWSPGNPGMVRELLEALDRILSQELGRVITIRRWRARLSEVSAGRHGRSRLGEAGHAFGIEPFMTSRVLADRIGITQRGALNLLAQLVEEGLIVEMTRRRAARIWATPGLAAILAPAARRRAASARRTGPVRSSAEGAGEGADAAGPGPAEQMSTRNLRAEGQASMERAMAEFDRVLAEVDGILGRTRTAP</sequence>
<dbReference type="OrthoDB" id="7838433at2"/>